<dbReference type="SUPFAM" id="SSF56300">
    <property type="entry name" value="Metallo-dependent phosphatases"/>
    <property type="match status" value="1"/>
</dbReference>
<dbReference type="SMART" id="SM00854">
    <property type="entry name" value="PGA_cap"/>
    <property type="match status" value="1"/>
</dbReference>
<dbReference type="InterPro" id="IPR019079">
    <property type="entry name" value="Capsule_synth_CapA"/>
</dbReference>
<organism evidence="3 4">
    <name type="scientific">Streptococcus caledonicus</name>
    <dbReference type="NCBI Taxonomy" id="2614158"/>
    <lineage>
        <taxon>Bacteria</taxon>
        <taxon>Bacillati</taxon>
        <taxon>Bacillota</taxon>
        <taxon>Bacilli</taxon>
        <taxon>Lactobacillales</taxon>
        <taxon>Streptococcaceae</taxon>
        <taxon>Streptococcus</taxon>
    </lineage>
</organism>
<keyword evidence="3" id="KW-0378">Hydrolase</keyword>
<evidence type="ECO:0000256" key="1">
    <source>
        <dbReference type="ARBA" id="ARBA00005662"/>
    </source>
</evidence>
<accession>A0ABW0UDB7</accession>
<protein>
    <submittedName>
        <fullName evidence="3">CapA family protein</fullName>
        <ecNumber evidence="3">3.1.-.-</ecNumber>
    </submittedName>
</protein>
<name>A0ABW0UDB7_9STRE</name>
<dbReference type="InterPro" id="IPR029052">
    <property type="entry name" value="Metallo-depent_PP-like"/>
</dbReference>
<reference evidence="4" key="1">
    <citation type="journal article" date="2019" name="Int. J. Syst. Evol. Microbiol.">
        <title>The Global Catalogue of Microorganisms (GCM) 10K type strain sequencing project: providing services to taxonomists for standard genome sequencing and annotation.</title>
        <authorList>
            <consortium name="The Broad Institute Genomics Platform"/>
            <consortium name="The Broad Institute Genome Sequencing Center for Infectious Disease"/>
            <person name="Wu L."/>
            <person name="Ma J."/>
        </authorList>
    </citation>
    <scope>NUCLEOTIDE SEQUENCE [LARGE SCALE GENOMIC DNA]</scope>
    <source>
        <strain evidence="4">DT43</strain>
    </source>
</reference>
<dbReference type="CDD" id="cd07381">
    <property type="entry name" value="MPP_CapA"/>
    <property type="match status" value="1"/>
</dbReference>
<gene>
    <name evidence="3" type="ORF">ACFPQ3_05100</name>
</gene>
<comment type="similarity">
    <text evidence="1">Belongs to the CapA family.</text>
</comment>
<dbReference type="InterPro" id="IPR052169">
    <property type="entry name" value="CW_Biosynth-Accessory"/>
</dbReference>
<evidence type="ECO:0000259" key="2">
    <source>
        <dbReference type="SMART" id="SM00854"/>
    </source>
</evidence>
<feature type="domain" description="Capsule synthesis protein CapA" evidence="2">
    <location>
        <begin position="66"/>
        <end position="313"/>
    </location>
</feature>
<dbReference type="GO" id="GO:0016787">
    <property type="term" value="F:hydrolase activity"/>
    <property type="evidence" value="ECO:0007669"/>
    <property type="project" value="UniProtKB-KW"/>
</dbReference>
<comment type="caution">
    <text evidence="3">The sequence shown here is derived from an EMBL/GenBank/DDBJ whole genome shotgun (WGS) entry which is preliminary data.</text>
</comment>
<evidence type="ECO:0000313" key="3">
    <source>
        <dbReference type="EMBL" id="MFC5630983.1"/>
    </source>
</evidence>
<dbReference type="EC" id="3.1.-.-" evidence="3"/>
<dbReference type="PANTHER" id="PTHR33393">
    <property type="entry name" value="POLYGLUTAMINE SYNTHESIS ACCESSORY PROTEIN RV0574C-RELATED"/>
    <property type="match status" value="1"/>
</dbReference>
<dbReference type="Pfam" id="PF09587">
    <property type="entry name" value="PGA_cap"/>
    <property type="match status" value="1"/>
</dbReference>
<dbReference type="RefSeq" id="WP_156805427.1">
    <property type="nucleotide sequence ID" value="NZ_JBHSOJ010000016.1"/>
</dbReference>
<dbReference type="EMBL" id="JBHSOJ010000016">
    <property type="protein sequence ID" value="MFC5630983.1"/>
    <property type="molecule type" value="Genomic_DNA"/>
</dbReference>
<sequence length="413" mass="47227">MDKRHVERQRKKDRRLGLLVSLLVLVLFLAFLLERRLSTGDFVLNNTIKTSLEQEKTKEHKVQTARVVANGDILIHDILYTSAAQEDGSYHFDPYFTYVKEWIQSADLAIGDYEGTISPDFPLAGYPLFNAPSEIAQTIKKTGYDVVDLAHNHILDSHLSGALNTVETFNALGIDTIGIYTKNREKQDFLIKEVNGIKIAILGYSYGYNGMETTLTDEEYQKHMSDLDEAKIKKELKKAEKLADVTLVMPQMGVEYALEPTAEQVDLYHKMIDWGADVVFGGHPHVAEPSEIVEHKGDKKLIIYSMGNFISNQTYEMLGNYWTERGLLMDVTFEKKGDKTVIKTAEAHPTMVWAWNKGTYNLDYNYPNFDYRVMILEDFLEGGKYRSEIPVNIQEKVDIAYTEMNELVGLHWK</sequence>
<dbReference type="PANTHER" id="PTHR33393:SF12">
    <property type="entry name" value="CAPSULE BIOSYNTHESIS PROTEIN CAPA"/>
    <property type="match status" value="1"/>
</dbReference>
<evidence type="ECO:0000313" key="4">
    <source>
        <dbReference type="Proteomes" id="UP001596110"/>
    </source>
</evidence>
<dbReference type="Gene3D" id="3.60.21.10">
    <property type="match status" value="1"/>
</dbReference>
<keyword evidence="4" id="KW-1185">Reference proteome</keyword>
<dbReference type="Proteomes" id="UP001596110">
    <property type="component" value="Unassembled WGS sequence"/>
</dbReference>
<proteinExistence type="inferred from homology"/>